<name>A0A9N9HGB1_9GLOM</name>
<evidence type="ECO:0000256" key="1">
    <source>
        <dbReference type="SAM" id="MobiDB-lite"/>
    </source>
</evidence>
<dbReference type="Proteomes" id="UP000789570">
    <property type="component" value="Unassembled WGS sequence"/>
</dbReference>
<dbReference type="EMBL" id="CAJVPQ010006363">
    <property type="protein sequence ID" value="CAG8683913.1"/>
    <property type="molecule type" value="Genomic_DNA"/>
</dbReference>
<gene>
    <name evidence="2" type="ORF">FCALED_LOCUS12648</name>
</gene>
<sequence length="120" mass="13686">MPKNTGRNNTNQNTTQTLDSEPTSELPVMFTKPIFIKDTNIIEIDPIMKSLTNNLNKEKGIESFITENITQKTTINVDESFDVSENILDTSVLDFDIPLTHIVKLFVFIFLKKFSGLNFK</sequence>
<keyword evidence="3" id="KW-1185">Reference proteome</keyword>
<dbReference type="AlphaFoldDB" id="A0A9N9HGB1"/>
<reference evidence="2" key="1">
    <citation type="submission" date="2021-06" db="EMBL/GenBank/DDBJ databases">
        <authorList>
            <person name="Kallberg Y."/>
            <person name="Tangrot J."/>
            <person name="Rosling A."/>
        </authorList>
    </citation>
    <scope>NUCLEOTIDE SEQUENCE</scope>
    <source>
        <strain evidence="2">UK204</strain>
    </source>
</reference>
<protein>
    <submittedName>
        <fullName evidence="2">14818_t:CDS:1</fullName>
    </submittedName>
</protein>
<evidence type="ECO:0000313" key="3">
    <source>
        <dbReference type="Proteomes" id="UP000789570"/>
    </source>
</evidence>
<feature type="compositionally biased region" description="Low complexity" evidence="1">
    <location>
        <begin position="1"/>
        <end position="17"/>
    </location>
</feature>
<organism evidence="2 3">
    <name type="scientific">Funneliformis caledonium</name>
    <dbReference type="NCBI Taxonomy" id="1117310"/>
    <lineage>
        <taxon>Eukaryota</taxon>
        <taxon>Fungi</taxon>
        <taxon>Fungi incertae sedis</taxon>
        <taxon>Mucoromycota</taxon>
        <taxon>Glomeromycotina</taxon>
        <taxon>Glomeromycetes</taxon>
        <taxon>Glomerales</taxon>
        <taxon>Glomeraceae</taxon>
        <taxon>Funneliformis</taxon>
    </lineage>
</organism>
<feature type="region of interest" description="Disordered" evidence="1">
    <location>
        <begin position="1"/>
        <end position="25"/>
    </location>
</feature>
<comment type="caution">
    <text evidence="2">The sequence shown here is derived from an EMBL/GenBank/DDBJ whole genome shotgun (WGS) entry which is preliminary data.</text>
</comment>
<evidence type="ECO:0000313" key="2">
    <source>
        <dbReference type="EMBL" id="CAG8683913.1"/>
    </source>
</evidence>
<accession>A0A9N9HGB1</accession>
<proteinExistence type="predicted"/>